<protein>
    <submittedName>
        <fullName evidence="2">Uncharacterized protein</fullName>
    </submittedName>
</protein>
<proteinExistence type="predicted"/>
<evidence type="ECO:0000313" key="2">
    <source>
        <dbReference type="EMBL" id="TQD79647.1"/>
    </source>
</evidence>
<keyword evidence="3" id="KW-1185">Reference proteome</keyword>
<dbReference type="AlphaFoldDB" id="A0A540KZJ4"/>
<dbReference type="EMBL" id="VIEB01000846">
    <property type="protein sequence ID" value="TQD79647.1"/>
    <property type="molecule type" value="Genomic_DNA"/>
</dbReference>
<accession>A0A540KZJ4</accession>
<sequence length="138" mass="13519">MSAAKTPTARAPAAENRFKTAPLAGAGASEGDPEPEEGTVAAAGDDNGGEGGESATGDVEGEADGEVVDGEGAAVGGVLDGEGAAGDFLGESAGDLAGDDAGDCAPVEASRREAISTITTPLNRAIVERERENSNKDF</sequence>
<evidence type="ECO:0000256" key="1">
    <source>
        <dbReference type="SAM" id="MobiDB-lite"/>
    </source>
</evidence>
<comment type="caution">
    <text evidence="2">The sequence shown here is derived from an EMBL/GenBank/DDBJ whole genome shotgun (WGS) entry which is preliminary data.</text>
</comment>
<name>A0A540KZJ4_MALBA</name>
<evidence type="ECO:0000313" key="3">
    <source>
        <dbReference type="Proteomes" id="UP000315295"/>
    </source>
</evidence>
<reference evidence="2 3" key="1">
    <citation type="journal article" date="2019" name="G3 (Bethesda)">
        <title>Sequencing of a Wild Apple (Malus baccata) Genome Unravels the Differences Between Cultivated and Wild Apple Species Regarding Disease Resistance and Cold Tolerance.</title>
        <authorList>
            <person name="Chen X."/>
        </authorList>
    </citation>
    <scope>NUCLEOTIDE SEQUENCE [LARGE SCALE GENOMIC DNA]</scope>
    <source>
        <strain evidence="3">cv. Shandingzi</strain>
        <tissue evidence="2">Leaves</tissue>
    </source>
</reference>
<feature type="region of interest" description="Disordered" evidence="1">
    <location>
        <begin position="1"/>
        <end position="79"/>
    </location>
</feature>
<organism evidence="2 3">
    <name type="scientific">Malus baccata</name>
    <name type="common">Siberian crab apple</name>
    <name type="synonym">Pyrus baccata</name>
    <dbReference type="NCBI Taxonomy" id="106549"/>
    <lineage>
        <taxon>Eukaryota</taxon>
        <taxon>Viridiplantae</taxon>
        <taxon>Streptophyta</taxon>
        <taxon>Embryophyta</taxon>
        <taxon>Tracheophyta</taxon>
        <taxon>Spermatophyta</taxon>
        <taxon>Magnoliopsida</taxon>
        <taxon>eudicotyledons</taxon>
        <taxon>Gunneridae</taxon>
        <taxon>Pentapetalae</taxon>
        <taxon>rosids</taxon>
        <taxon>fabids</taxon>
        <taxon>Rosales</taxon>
        <taxon>Rosaceae</taxon>
        <taxon>Amygdaloideae</taxon>
        <taxon>Maleae</taxon>
        <taxon>Malus</taxon>
    </lineage>
</organism>
<feature type="compositionally biased region" description="Low complexity" evidence="1">
    <location>
        <begin position="1"/>
        <end position="14"/>
    </location>
</feature>
<gene>
    <name evidence="2" type="ORF">C1H46_034779</name>
</gene>
<dbReference type="Proteomes" id="UP000315295">
    <property type="component" value="Unassembled WGS sequence"/>
</dbReference>
<feature type="compositionally biased region" description="Acidic residues" evidence="1">
    <location>
        <begin position="59"/>
        <end position="69"/>
    </location>
</feature>